<comment type="similarity">
    <text evidence="1">Belongs to the mannose-6-phosphate isomerase type 2 family.</text>
</comment>
<reference evidence="9" key="1">
    <citation type="submission" date="2020-10" db="EMBL/GenBank/DDBJ databases">
        <authorList>
            <person name="Gilroy R."/>
        </authorList>
    </citation>
    <scope>NUCLEOTIDE SEQUENCE</scope>
    <source>
        <strain evidence="9">B1-13419</strain>
    </source>
</reference>
<evidence type="ECO:0000256" key="5">
    <source>
        <dbReference type="ARBA" id="ARBA00022741"/>
    </source>
</evidence>
<dbReference type="InterPro" id="IPR029044">
    <property type="entry name" value="Nucleotide-diphossugar_trans"/>
</dbReference>
<reference evidence="9" key="2">
    <citation type="journal article" date="2021" name="PeerJ">
        <title>Extensive microbial diversity within the chicken gut microbiome revealed by metagenomics and culture.</title>
        <authorList>
            <person name="Gilroy R."/>
            <person name="Ravi A."/>
            <person name="Getino M."/>
            <person name="Pursley I."/>
            <person name="Horton D.L."/>
            <person name="Alikhan N.F."/>
            <person name="Baker D."/>
            <person name="Gharbi K."/>
            <person name="Hall N."/>
            <person name="Watson M."/>
            <person name="Adriaenssens E.M."/>
            <person name="Foster-Nyarko E."/>
            <person name="Jarju S."/>
            <person name="Secka A."/>
            <person name="Antonio M."/>
            <person name="Oren A."/>
            <person name="Chaudhuri R.R."/>
            <person name="La Ragione R."/>
            <person name="Hildebrand F."/>
            <person name="Pallen M.J."/>
        </authorList>
    </citation>
    <scope>NUCLEOTIDE SEQUENCE</scope>
    <source>
        <strain evidence="9">B1-13419</strain>
    </source>
</reference>
<evidence type="ECO:0000256" key="3">
    <source>
        <dbReference type="ARBA" id="ARBA00022679"/>
    </source>
</evidence>
<keyword evidence="4 9" id="KW-0548">Nucleotidyltransferase</keyword>
<dbReference type="InterPro" id="IPR051161">
    <property type="entry name" value="Mannose-6P_isomerase_type2"/>
</dbReference>
<dbReference type="EMBL" id="JADIMD010000063">
    <property type="protein sequence ID" value="MBO8474522.1"/>
    <property type="molecule type" value="Genomic_DNA"/>
</dbReference>
<accession>A0A9D9ILH8</accession>
<name>A0A9D9ILH8_9BACT</name>
<sequence>MDKNQYCIIMAGGPGTRLWPISRTGMPKQFLEIAGTGKSFLRYTYDRYARFIPKDNIIIVTTAKYRDLVIAQLPELKEENLLLEPYGRNTAPCIAYATYTLLKRDPDAVMVVSPADHLIFDEAIFEANVLNAMEYARKEKVLMTIGLTPTRPDTNYGYIQVTGGKNGCHADTAVKVKTFTEKPDSELAKVFVESGEFLWNSGIFAWTARTIMEEMEKYIPEVTKLFTGWEKALGSKAETDFINRAYTDCINISIDYGVMEKTDRAWLYPASFGWADIGSWESLLEFYPDKDTFGNAVIAGKTLMDGDYRNMVISMDKGKLIAIKGLKDYLVIDTEDVLVICPKNDKQFKDFMAGIAMPEYEKYR</sequence>
<dbReference type="PANTHER" id="PTHR46390:SF1">
    <property type="entry name" value="MANNOSE-1-PHOSPHATE GUANYLYLTRANSFERASE"/>
    <property type="match status" value="1"/>
</dbReference>
<dbReference type="InterPro" id="IPR005835">
    <property type="entry name" value="NTP_transferase_dom"/>
</dbReference>
<dbReference type="GO" id="GO:0005525">
    <property type="term" value="F:GTP binding"/>
    <property type="evidence" value="ECO:0007669"/>
    <property type="project" value="UniProtKB-KW"/>
</dbReference>
<keyword evidence="6" id="KW-0342">GTP-binding</keyword>
<dbReference type="GO" id="GO:0004475">
    <property type="term" value="F:mannose-1-phosphate guanylyltransferase (GTP) activity"/>
    <property type="evidence" value="ECO:0007669"/>
    <property type="project" value="UniProtKB-EC"/>
</dbReference>
<dbReference type="CDD" id="cd02509">
    <property type="entry name" value="GDP-M1P_Guanylyltransferase"/>
    <property type="match status" value="1"/>
</dbReference>
<gene>
    <name evidence="9" type="ORF">IAB91_04430</name>
</gene>
<protein>
    <recommendedName>
        <fullName evidence="2">mannose-1-phosphate guanylyltransferase</fullName>
        <ecNumber evidence="2">2.7.7.13</ecNumber>
    </recommendedName>
</protein>
<evidence type="ECO:0000256" key="7">
    <source>
        <dbReference type="ARBA" id="ARBA00047343"/>
    </source>
</evidence>
<keyword evidence="5" id="KW-0547">Nucleotide-binding</keyword>
<dbReference type="GO" id="GO:0009298">
    <property type="term" value="P:GDP-mannose biosynthetic process"/>
    <property type="evidence" value="ECO:0007669"/>
    <property type="project" value="TreeGrafter"/>
</dbReference>
<evidence type="ECO:0000313" key="10">
    <source>
        <dbReference type="Proteomes" id="UP000823757"/>
    </source>
</evidence>
<evidence type="ECO:0000256" key="1">
    <source>
        <dbReference type="ARBA" id="ARBA00006115"/>
    </source>
</evidence>
<keyword evidence="3" id="KW-0808">Transferase</keyword>
<dbReference type="Gene3D" id="3.90.550.10">
    <property type="entry name" value="Spore Coat Polysaccharide Biosynthesis Protein SpsA, Chain A"/>
    <property type="match status" value="1"/>
</dbReference>
<feature type="domain" description="Nucleotidyl transferase" evidence="8">
    <location>
        <begin position="8"/>
        <end position="286"/>
    </location>
</feature>
<dbReference type="FunFam" id="3.90.550.10:FF:000046">
    <property type="entry name" value="Mannose-1-phosphate guanylyltransferase (GDP)"/>
    <property type="match status" value="1"/>
</dbReference>
<evidence type="ECO:0000256" key="2">
    <source>
        <dbReference type="ARBA" id="ARBA00012387"/>
    </source>
</evidence>
<evidence type="ECO:0000313" key="9">
    <source>
        <dbReference type="EMBL" id="MBO8474522.1"/>
    </source>
</evidence>
<evidence type="ECO:0000256" key="4">
    <source>
        <dbReference type="ARBA" id="ARBA00022695"/>
    </source>
</evidence>
<dbReference type="EC" id="2.7.7.13" evidence="2"/>
<dbReference type="Proteomes" id="UP000823757">
    <property type="component" value="Unassembled WGS sequence"/>
</dbReference>
<comment type="caution">
    <text evidence="9">The sequence shown here is derived from an EMBL/GenBank/DDBJ whole genome shotgun (WGS) entry which is preliminary data.</text>
</comment>
<dbReference type="InterPro" id="IPR049577">
    <property type="entry name" value="GMPP_N"/>
</dbReference>
<evidence type="ECO:0000256" key="6">
    <source>
        <dbReference type="ARBA" id="ARBA00023134"/>
    </source>
</evidence>
<dbReference type="PANTHER" id="PTHR46390">
    <property type="entry name" value="MANNOSE-1-PHOSPHATE GUANYLYLTRANSFERASE"/>
    <property type="match status" value="1"/>
</dbReference>
<evidence type="ECO:0000259" key="8">
    <source>
        <dbReference type="Pfam" id="PF00483"/>
    </source>
</evidence>
<dbReference type="Pfam" id="PF00483">
    <property type="entry name" value="NTP_transferase"/>
    <property type="match status" value="1"/>
</dbReference>
<comment type="catalytic activity">
    <reaction evidence="7">
        <text>alpha-D-mannose 1-phosphate + GTP + H(+) = GDP-alpha-D-mannose + diphosphate</text>
        <dbReference type="Rhea" id="RHEA:15229"/>
        <dbReference type="ChEBI" id="CHEBI:15378"/>
        <dbReference type="ChEBI" id="CHEBI:33019"/>
        <dbReference type="ChEBI" id="CHEBI:37565"/>
        <dbReference type="ChEBI" id="CHEBI:57527"/>
        <dbReference type="ChEBI" id="CHEBI:58409"/>
        <dbReference type="EC" id="2.7.7.13"/>
    </reaction>
</comment>
<dbReference type="AlphaFoldDB" id="A0A9D9ILH8"/>
<proteinExistence type="inferred from homology"/>
<organism evidence="9 10">
    <name type="scientific">Candidatus Cryptobacteroides faecigallinarum</name>
    <dbReference type="NCBI Taxonomy" id="2840763"/>
    <lineage>
        <taxon>Bacteria</taxon>
        <taxon>Pseudomonadati</taxon>
        <taxon>Bacteroidota</taxon>
        <taxon>Bacteroidia</taxon>
        <taxon>Bacteroidales</taxon>
        <taxon>Candidatus Cryptobacteroides</taxon>
    </lineage>
</organism>
<dbReference type="SUPFAM" id="SSF159283">
    <property type="entry name" value="Guanosine diphospho-D-mannose pyrophosphorylase/mannose-6-phosphate isomerase linker domain"/>
    <property type="match status" value="1"/>
</dbReference>
<dbReference type="SUPFAM" id="SSF53448">
    <property type="entry name" value="Nucleotide-diphospho-sugar transferases"/>
    <property type="match status" value="1"/>
</dbReference>